<accession>A0A0T7GQ01</accession>
<gene>
    <name evidence="1" type="ORF">NGAL_HAMBI1189_28690</name>
</gene>
<evidence type="ECO:0000313" key="2">
    <source>
        <dbReference type="Proteomes" id="UP000039660"/>
    </source>
</evidence>
<organism evidence="1 2">
    <name type="scientific">Neorhizobium galegae bv. officinalis</name>
    <dbReference type="NCBI Taxonomy" id="323656"/>
    <lineage>
        <taxon>Bacteria</taxon>
        <taxon>Pseudomonadati</taxon>
        <taxon>Pseudomonadota</taxon>
        <taxon>Alphaproteobacteria</taxon>
        <taxon>Hyphomicrobiales</taxon>
        <taxon>Rhizobiaceae</taxon>
        <taxon>Rhizobium/Agrobacterium group</taxon>
        <taxon>Neorhizobium</taxon>
    </lineage>
</organism>
<dbReference type="RefSeq" id="WP_046635300.1">
    <property type="nucleotide sequence ID" value="NZ_CCRK01000005.1"/>
</dbReference>
<reference evidence="1 2" key="1">
    <citation type="submission" date="2014-08" db="EMBL/GenBank/DDBJ databases">
        <authorList>
            <person name="Chen Y.-H."/>
        </authorList>
    </citation>
    <scope>NUCLEOTIDE SEQUENCE [LARGE SCALE GENOMIC DNA]</scope>
</reference>
<dbReference type="EMBL" id="CCRK01000005">
    <property type="protein sequence ID" value="CDZ49257.1"/>
    <property type="molecule type" value="Genomic_DNA"/>
</dbReference>
<dbReference type="Proteomes" id="UP000039660">
    <property type="component" value="Unassembled WGS sequence"/>
</dbReference>
<protein>
    <submittedName>
        <fullName evidence="1">Uncharacterized protein</fullName>
    </submittedName>
</protein>
<dbReference type="AlphaFoldDB" id="A0A0T7GQ01"/>
<name>A0A0T7GQ01_NEOGA</name>
<sequence>MAVFAVRDEENIWGASAALIRHLLNYIIGEAGHRPYLLQVQNMFDWGYNSFCLFKLPKAEFLEFAERVDMYRKSGSYLDGLPTI</sequence>
<evidence type="ECO:0000313" key="1">
    <source>
        <dbReference type="EMBL" id="CDZ49257.1"/>
    </source>
</evidence>
<proteinExistence type="predicted"/>